<evidence type="ECO:0000313" key="1">
    <source>
        <dbReference type="EMBL" id="HIW03036.1"/>
    </source>
</evidence>
<gene>
    <name evidence="1" type="ORF">H9892_06825</name>
</gene>
<comment type="caution">
    <text evidence="1">The sequence shown here is derived from an EMBL/GenBank/DDBJ whole genome shotgun (WGS) entry which is preliminary data.</text>
</comment>
<protein>
    <submittedName>
        <fullName evidence="1">Sporulation transcriptional regulator SpoIIID</fullName>
    </submittedName>
</protein>
<name>A0A9D1TSY2_9FIRM</name>
<proteinExistence type="predicted"/>
<dbReference type="EMBL" id="DXHS01000118">
    <property type="protein sequence ID" value="HIW03036.1"/>
    <property type="molecule type" value="Genomic_DNA"/>
</dbReference>
<dbReference type="InterPro" id="IPR014208">
    <property type="entry name" value="Spore_III_D"/>
</dbReference>
<accession>A0A9D1TSY2</accession>
<dbReference type="AlphaFoldDB" id="A0A9D1TSY2"/>
<dbReference type="Proteomes" id="UP000823990">
    <property type="component" value="Unassembled WGS sequence"/>
</dbReference>
<reference evidence="1" key="2">
    <citation type="submission" date="2021-04" db="EMBL/GenBank/DDBJ databases">
        <authorList>
            <person name="Gilroy R."/>
        </authorList>
    </citation>
    <scope>NUCLEOTIDE SEQUENCE</scope>
    <source>
        <strain evidence="1">12435</strain>
    </source>
</reference>
<reference evidence="1" key="1">
    <citation type="journal article" date="2021" name="PeerJ">
        <title>Extensive microbial diversity within the chicken gut microbiome revealed by metagenomics and culture.</title>
        <authorList>
            <person name="Gilroy R."/>
            <person name="Ravi A."/>
            <person name="Getino M."/>
            <person name="Pursley I."/>
            <person name="Horton D.L."/>
            <person name="Alikhan N.F."/>
            <person name="Baker D."/>
            <person name="Gharbi K."/>
            <person name="Hall N."/>
            <person name="Watson M."/>
            <person name="Adriaenssens E.M."/>
            <person name="Foster-Nyarko E."/>
            <person name="Jarju S."/>
            <person name="Secka A."/>
            <person name="Antonio M."/>
            <person name="Oren A."/>
            <person name="Chaudhuri R.R."/>
            <person name="La Ragione R."/>
            <person name="Hildebrand F."/>
            <person name="Pallen M.J."/>
        </authorList>
    </citation>
    <scope>NUCLEOTIDE SEQUENCE</scope>
    <source>
        <strain evidence="1">12435</strain>
    </source>
</reference>
<dbReference type="Pfam" id="PF12116">
    <property type="entry name" value="SpoIIID"/>
    <property type="match status" value="1"/>
</dbReference>
<sequence>MGKFDERAVILGKYIASSADTVRGAAKKYGMAKSTVHKVLTTRLPHVDAALWEKVKRVLETNLAERHLRGGEATKRKYLGRRKE</sequence>
<evidence type="ECO:0000313" key="2">
    <source>
        <dbReference type="Proteomes" id="UP000823990"/>
    </source>
</evidence>
<organism evidence="1 2">
    <name type="scientific">Candidatus Protoclostridium stercorigallinarum</name>
    <dbReference type="NCBI Taxonomy" id="2838741"/>
    <lineage>
        <taxon>Bacteria</taxon>
        <taxon>Bacillati</taxon>
        <taxon>Bacillota</taxon>
        <taxon>Clostridia</taxon>
        <taxon>Candidatus Protoclostridium</taxon>
    </lineage>
</organism>